<evidence type="ECO:0000313" key="2">
    <source>
        <dbReference type="Proteomes" id="UP001634394"/>
    </source>
</evidence>
<evidence type="ECO:0000313" key="1">
    <source>
        <dbReference type="EMBL" id="KAL3848313.1"/>
    </source>
</evidence>
<accession>A0ABD3UJN0</accession>
<sequence length="230" mass="25317">MHFPVDQPSIYAGQEQKLLDMEVTRVLIFVTGVALVSGQCDESKMEQCLNQTNGVFTNNNGIQDITNLCSESTKTAFLCFKSEINKCMSSSSFTEKEALSFLNRITAEGLQKVCNIFSNMAPGSYPCFSKAIENSVSSIQACIQSDSAFANAKANTATLVCRTFDLTYKCGLERVRNDCPTYADDFRSWRDAMQTLFACEDSGNSSNRYNSAPTFLLIAFGVQMFVAVGL</sequence>
<evidence type="ECO:0008006" key="3">
    <source>
        <dbReference type="Google" id="ProtNLM"/>
    </source>
</evidence>
<protein>
    <recommendedName>
        <fullName evidence="3">Secreted protein</fullName>
    </recommendedName>
</protein>
<dbReference type="Proteomes" id="UP001634394">
    <property type="component" value="Unassembled WGS sequence"/>
</dbReference>
<keyword evidence="2" id="KW-1185">Reference proteome</keyword>
<comment type="caution">
    <text evidence="1">The sequence shown here is derived from an EMBL/GenBank/DDBJ whole genome shotgun (WGS) entry which is preliminary data.</text>
</comment>
<proteinExistence type="predicted"/>
<dbReference type="EMBL" id="JBJQND010000016">
    <property type="protein sequence ID" value="KAL3848313.1"/>
    <property type="molecule type" value="Genomic_DNA"/>
</dbReference>
<reference evidence="1 2" key="1">
    <citation type="submission" date="2024-11" db="EMBL/GenBank/DDBJ databases">
        <title>Chromosome-level genome assembly of the freshwater bivalve Anodonta woodiana.</title>
        <authorList>
            <person name="Chen X."/>
        </authorList>
    </citation>
    <scope>NUCLEOTIDE SEQUENCE [LARGE SCALE GENOMIC DNA]</scope>
    <source>
        <strain evidence="1">MN2024</strain>
        <tissue evidence="1">Gills</tissue>
    </source>
</reference>
<gene>
    <name evidence="1" type="ORF">ACJMK2_019181</name>
</gene>
<organism evidence="1 2">
    <name type="scientific">Sinanodonta woodiana</name>
    <name type="common">Chinese pond mussel</name>
    <name type="synonym">Anodonta woodiana</name>
    <dbReference type="NCBI Taxonomy" id="1069815"/>
    <lineage>
        <taxon>Eukaryota</taxon>
        <taxon>Metazoa</taxon>
        <taxon>Spiralia</taxon>
        <taxon>Lophotrochozoa</taxon>
        <taxon>Mollusca</taxon>
        <taxon>Bivalvia</taxon>
        <taxon>Autobranchia</taxon>
        <taxon>Heteroconchia</taxon>
        <taxon>Palaeoheterodonta</taxon>
        <taxon>Unionida</taxon>
        <taxon>Unionoidea</taxon>
        <taxon>Unionidae</taxon>
        <taxon>Unioninae</taxon>
        <taxon>Sinanodonta</taxon>
    </lineage>
</organism>
<dbReference type="AlphaFoldDB" id="A0ABD3UJN0"/>
<name>A0ABD3UJN0_SINWO</name>